<dbReference type="PROSITE" id="PS00622">
    <property type="entry name" value="HTH_LUXR_1"/>
    <property type="match status" value="1"/>
</dbReference>
<protein>
    <submittedName>
        <fullName evidence="6">Helix-turn-helix transcriptional regulator</fullName>
    </submittedName>
</protein>
<dbReference type="PROSITE" id="PS50043">
    <property type="entry name" value="HTH_LUXR_2"/>
    <property type="match status" value="1"/>
</dbReference>
<dbReference type="PANTHER" id="PTHR44688">
    <property type="entry name" value="DNA-BINDING TRANSCRIPTIONAL ACTIVATOR DEVR_DOSR"/>
    <property type="match status" value="1"/>
</dbReference>
<reference evidence="6 7" key="1">
    <citation type="submission" date="2024-04" db="EMBL/GenBank/DDBJ databases">
        <title>Human intestinal bacterial collection.</title>
        <authorList>
            <person name="Pauvert C."/>
            <person name="Hitch T.C.A."/>
            <person name="Clavel T."/>
        </authorList>
    </citation>
    <scope>NUCLEOTIDE SEQUENCE [LARGE SCALE GENOMIC DNA]</scope>
    <source>
        <strain evidence="6 7">CLA-KB-H42</strain>
    </source>
</reference>
<keyword evidence="1" id="KW-0805">Transcription regulation</keyword>
<gene>
    <name evidence="6" type="ORF">AAA083_01475</name>
</gene>
<evidence type="ECO:0000313" key="7">
    <source>
        <dbReference type="Proteomes" id="UP001487305"/>
    </source>
</evidence>
<feature type="transmembrane region" description="Helical" evidence="4">
    <location>
        <begin position="124"/>
        <end position="148"/>
    </location>
</feature>
<evidence type="ECO:0000256" key="2">
    <source>
        <dbReference type="ARBA" id="ARBA00023125"/>
    </source>
</evidence>
<evidence type="ECO:0000256" key="3">
    <source>
        <dbReference type="ARBA" id="ARBA00023163"/>
    </source>
</evidence>
<keyword evidence="4" id="KW-1133">Transmembrane helix</keyword>
<feature type="transmembrane region" description="Helical" evidence="4">
    <location>
        <begin position="262"/>
        <end position="281"/>
    </location>
</feature>
<proteinExistence type="predicted"/>
<dbReference type="InterPro" id="IPR000792">
    <property type="entry name" value="Tscrpt_reg_LuxR_C"/>
</dbReference>
<feature type="domain" description="HTH luxR-type" evidence="5">
    <location>
        <begin position="437"/>
        <end position="502"/>
    </location>
</feature>
<dbReference type="SMART" id="SM00421">
    <property type="entry name" value="HTH_LUXR"/>
    <property type="match status" value="1"/>
</dbReference>
<keyword evidence="4" id="KW-0812">Transmembrane</keyword>
<feature type="transmembrane region" description="Helical" evidence="4">
    <location>
        <begin position="180"/>
        <end position="203"/>
    </location>
</feature>
<keyword evidence="4" id="KW-0472">Membrane</keyword>
<comment type="caution">
    <text evidence="6">The sequence shown here is derived from an EMBL/GenBank/DDBJ whole genome shotgun (WGS) entry which is preliminary data.</text>
</comment>
<feature type="transmembrane region" description="Helical" evidence="4">
    <location>
        <begin position="155"/>
        <end position="174"/>
    </location>
</feature>
<feature type="transmembrane region" description="Helical" evidence="4">
    <location>
        <begin position="385"/>
        <end position="406"/>
    </location>
</feature>
<dbReference type="SUPFAM" id="SSF46894">
    <property type="entry name" value="C-terminal effector domain of the bipartite response regulators"/>
    <property type="match status" value="1"/>
</dbReference>
<dbReference type="EMBL" id="JBBNOP010000001">
    <property type="protein sequence ID" value="MEQ3361639.1"/>
    <property type="molecule type" value="Genomic_DNA"/>
</dbReference>
<feature type="transmembrane region" description="Helical" evidence="4">
    <location>
        <begin position="64"/>
        <end position="86"/>
    </location>
</feature>
<feature type="transmembrane region" description="Helical" evidence="4">
    <location>
        <begin position="32"/>
        <end position="52"/>
    </location>
</feature>
<evidence type="ECO:0000256" key="1">
    <source>
        <dbReference type="ARBA" id="ARBA00023015"/>
    </source>
</evidence>
<feature type="transmembrane region" description="Helical" evidence="4">
    <location>
        <begin position="322"/>
        <end position="343"/>
    </location>
</feature>
<accession>A0ABV1J9A0</accession>
<dbReference type="PRINTS" id="PR00038">
    <property type="entry name" value="HTHLUXR"/>
</dbReference>
<organism evidence="6 7">
    <name type="scientific">Raoultibacter massiliensis</name>
    <dbReference type="NCBI Taxonomy" id="1852371"/>
    <lineage>
        <taxon>Bacteria</taxon>
        <taxon>Bacillati</taxon>
        <taxon>Actinomycetota</taxon>
        <taxon>Coriobacteriia</taxon>
        <taxon>Eggerthellales</taxon>
        <taxon>Eggerthellaceae</taxon>
        <taxon>Raoultibacter</taxon>
    </lineage>
</organism>
<feature type="transmembrane region" description="Helical" evidence="4">
    <location>
        <begin position="288"/>
        <end position="310"/>
    </location>
</feature>
<dbReference type="RefSeq" id="WP_102375439.1">
    <property type="nucleotide sequence ID" value="NZ_JBBNOP010000001.1"/>
</dbReference>
<dbReference type="InterPro" id="IPR036388">
    <property type="entry name" value="WH-like_DNA-bd_sf"/>
</dbReference>
<sequence length="503" mass="52995">MDGDFSDKGAQACGEGSLRFSDSTPGRFRLRLLALAPLLATVLLCPSMSSVLQGFSSIEGTASAYMTSLYAMGLVGSLALALASAANPSWSGFGVKGVAVFAAVYVIAAVSFSLAISFSCQSVLLFLVLGGLAGASLVPLGVEWVACFSMGLRSIMLNGALAFAIASMLVWLISLCPIEIALIVFSACAFVGGFGTLILAFRLRRCLGEGERQSGLPQAAAPFASPQGIARSFETVLSLMWMPLLGSFIWVFSSTMVKHDDATVDFVCALCAAALALLLCFIKPRTSLAVLVGRVVVPLCVAACVVLNSLPPTSGSSALVGPMVGVPLIFVSIFVACSLVVVASSGEFPRPFVFGSVMALQSLAILLAMGLQSVFEYYGIDNTDILKVLVNAYFAAVLASLVYTSWKQLVSTKAESGWGASAVPEVVEEAFRARLDALSSEAGLTDRERELLFYLARGHSSTYIAKTLFISSNTVKTHTRHIYRKLGVGSRDELLARLSEPVS</sequence>
<evidence type="ECO:0000259" key="5">
    <source>
        <dbReference type="PROSITE" id="PS50043"/>
    </source>
</evidence>
<feature type="transmembrane region" description="Helical" evidence="4">
    <location>
        <begin position="98"/>
        <end position="118"/>
    </location>
</feature>
<keyword evidence="3" id="KW-0804">Transcription</keyword>
<feature type="transmembrane region" description="Helical" evidence="4">
    <location>
        <begin position="352"/>
        <end position="373"/>
    </location>
</feature>
<dbReference type="CDD" id="cd06170">
    <property type="entry name" value="LuxR_C_like"/>
    <property type="match status" value="1"/>
</dbReference>
<dbReference type="PANTHER" id="PTHR44688:SF16">
    <property type="entry name" value="DNA-BINDING TRANSCRIPTIONAL ACTIVATOR DEVR_DOSR"/>
    <property type="match status" value="1"/>
</dbReference>
<dbReference type="Gene3D" id="1.10.10.10">
    <property type="entry name" value="Winged helix-like DNA-binding domain superfamily/Winged helix DNA-binding domain"/>
    <property type="match status" value="1"/>
</dbReference>
<dbReference type="Proteomes" id="UP001487305">
    <property type="component" value="Unassembled WGS sequence"/>
</dbReference>
<dbReference type="Pfam" id="PF00196">
    <property type="entry name" value="GerE"/>
    <property type="match status" value="1"/>
</dbReference>
<keyword evidence="2" id="KW-0238">DNA-binding</keyword>
<dbReference type="InterPro" id="IPR016032">
    <property type="entry name" value="Sig_transdc_resp-reg_C-effctor"/>
</dbReference>
<evidence type="ECO:0000256" key="4">
    <source>
        <dbReference type="SAM" id="Phobius"/>
    </source>
</evidence>
<name>A0ABV1J9A0_9ACTN</name>
<feature type="transmembrane region" description="Helical" evidence="4">
    <location>
        <begin position="236"/>
        <end position="256"/>
    </location>
</feature>
<keyword evidence="7" id="KW-1185">Reference proteome</keyword>
<evidence type="ECO:0000313" key="6">
    <source>
        <dbReference type="EMBL" id="MEQ3361639.1"/>
    </source>
</evidence>